<sequence length="69" mass="7768">MKRSVYNFGQPAGVHRKRVSFTLLQHCYPFPSRSGQTRTAFLILAMVYELNVHNVPSTLSFIVLNCAGP</sequence>
<organism evidence="1 2">
    <name type="scientific">Niabella ginsenosidivorans</name>
    <dbReference type="NCBI Taxonomy" id="1176587"/>
    <lineage>
        <taxon>Bacteria</taxon>
        <taxon>Pseudomonadati</taxon>
        <taxon>Bacteroidota</taxon>
        <taxon>Chitinophagia</taxon>
        <taxon>Chitinophagales</taxon>
        <taxon>Chitinophagaceae</taxon>
        <taxon>Niabella</taxon>
    </lineage>
</organism>
<keyword evidence="2" id="KW-1185">Reference proteome</keyword>
<dbReference type="AlphaFoldDB" id="A0A1A9I845"/>
<proteinExistence type="predicted"/>
<protein>
    <submittedName>
        <fullName evidence="1">Uncharacterized protein</fullName>
    </submittedName>
</protein>
<dbReference type="KEGG" id="nia:A8C56_23265"/>
<gene>
    <name evidence="1" type="ORF">A8C56_23265</name>
</gene>
<accession>A0A1A9I845</accession>
<dbReference type="STRING" id="1176587.A8C56_23265"/>
<evidence type="ECO:0000313" key="2">
    <source>
        <dbReference type="Proteomes" id="UP000077667"/>
    </source>
</evidence>
<name>A0A1A9I845_9BACT</name>
<dbReference type="EMBL" id="CP015772">
    <property type="protein sequence ID" value="ANH83505.1"/>
    <property type="molecule type" value="Genomic_DNA"/>
</dbReference>
<reference evidence="1 2" key="1">
    <citation type="submission" date="2016-05" db="EMBL/GenBank/DDBJ databases">
        <title>Niabella ginsenosidivorans BS26 whole genome sequencing.</title>
        <authorList>
            <person name="Im W.T."/>
            <person name="Siddiqi M.Z."/>
        </authorList>
    </citation>
    <scope>NUCLEOTIDE SEQUENCE [LARGE SCALE GENOMIC DNA]</scope>
    <source>
        <strain evidence="1 2">BS26</strain>
    </source>
</reference>
<evidence type="ECO:0000313" key="1">
    <source>
        <dbReference type="EMBL" id="ANH83505.1"/>
    </source>
</evidence>
<dbReference type="Proteomes" id="UP000077667">
    <property type="component" value="Chromosome"/>
</dbReference>